<comment type="caution">
    <text evidence="1">The sequence shown here is derived from an EMBL/GenBank/DDBJ whole genome shotgun (WGS) entry which is preliminary data.</text>
</comment>
<evidence type="ECO:0000313" key="1">
    <source>
        <dbReference type="EMBL" id="MBK8522970.1"/>
    </source>
</evidence>
<dbReference type="Proteomes" id="UP000886689">
    <property type="component" value="Unassembled WGS sequence"/>
</dbReference>
<gene>
    <name evidence="1" type="ORF">IPL58_01870</name>
</gene>
<accession>A0A9D7JY98</accession>
<reference evidence="1" key="1">
    <citation type="submission" date="2020-10" db="EMBL/GenBank/DDBJ databases">
        <title>Connecting structure to function with the recovery of over 1000 high-quality activated sludge metagenome-assembled genomes encoding full-length rRNA genes using long-read sequencing.</title>
        <authorList>
            <person name="Singleton C.M."/>
            <person name="Petriglieri F."/>
            <person name="Kristensen J.M."/>
            <person name="Kirkegaard R.H."/>
            <person name="Michaelsen T.Y."/>
            <person name="Andersen M.H."/>
            <person name="Karst S.M."/>
            <person name="Dueholm M.S."/>
            <person name="Nielsen P.H."/>
            <person name="Albertsen M."/>
        </authorList>
    </citation>
    <scope>NUCLEOTIDE SEQUENCE</scope>
    <source>
        <strain evidence="1">Hirt_18-Q3-R61-65_BATAC.395</strain>
    </source>
</reference>
<dbReference type="EMBL" id="JADJUC010000001">
    <property type="protein sequence ID" value="MBK8522970.1"/>
    <property type="molecule type" value="Genomic_DNA"/>
</dbReference>
<organism evidence="1 2">
    <name type="scientific">Candidatus Proximibacter danicus</name>
    <dbReference type="NCBI Taxonomy" id="2954365"/>
    <lineage>
        <taxon>Bacteria</taxon>
        <taxon>Pseudomonadati</taxon>
        <taxon>Pseudomonadota</taxon>
        <taxon>Betaproteobacteria</taxon>
        <taxon>Candidatus Proximibacter</taxon>
    </lineage>
</organism>
<protein>
    <submittedName>
        <fullName evidence="1">Uncharacterized protein</fullName>
    </submittedName>
</protein>
<proteinExistence type="predicted"/>
<evidence type="ECO:0000313" key="2">
    <source>
        <dbReference type="Proteomes" id="UP000886689"/>
    </source>
</evidence>
<name>A0A9D7JY98_9PROT</name>
<dbReference type="AlphaFoldDB" id="A0A9D7JY98"/>
<sequence length="63" mass="6428">MPGTAAASPRLDGVTAVTHTGVGISFDQRVGDGISLFGRFTTRLTQGEPAASTVLPELNAEGQ</sequence>